<accession>A0AAV4UFX0</accession>
<organism evidence="1 2">
    <name type="scientific">Caerostris extrusa</name>
    <name type="common">Bark spider</name>
    <name type="synonym">Caerostris bankana</name>
    <dbReference type="NCBI Taxonomy" id="172846"/>
    <lineage>
        <taxon>Eukaryota</taxon>
        <taxon>Metazoa</taxon>
        <taxon>Ecdysozoa</taxon>
        <taxon>Arthropoda</taxon>
        <taxon>Chelicerata</taxon>
        <taxon>Arachnida</taxon>
        <taxon>Araneae</taxon>
        <taxon>Araneomorphae</taxon>
        <taxon>Entelegynae</taxon>
        <taxon>Araneoidea</taxon>
        <taxon>Araneidae</taxon>
        <taxon>Caerostris</taxon>
    </lineage>
</organism>
<name>A0AAV4UFX0_CAEEX</name>
<reference evidence="1 2" key="1">
    <citation type="submission" date="2021-06" db="EMBL/GenBank/DDBJ databases">
        <title>Caerostris extrusa draft genome.</title>
        <authorList>
            <person name="Kono N."/>
            <person name="Arakawa K."/>
        </authorList>
    </citation>
    <scope>NUCLEOTIDE SEQUENCE [LARGE SCALE GENOMIC DNA]</scope>
</reference>
<proteinExistence type="predicted"/>
<dbReference type="AlphaFoldDB" id="A0AAV4UFX0"/>
<comment type="caution">
    <text evidence="1">The sequence shown here is derived from an EMBL/GenBank/DDBJ whole genome shotgun (WGS) entry which is preliminary data.</text>
</comment>
<protein>
    <submittedName>
        <fullName evidence="1">Uncharacterized protein</fullName>
    </submittedName>
</protein>
<dbReference type="Proteomes" id="UP001054945">
    <property type="component" value="Unassembled WGS sequence"/>
</dbReference>
<dbReference type="EMBL" id="BPLR01012793">
    <property type="protein sequence ID" value="GIY56683.1"/>
    <property type="molecule type" value="Genomic_DNA"/>
</dbReference>
<evidence type="ECO:0000313" key="1">
    <source>
        <dbReference type="EMBL" id="GIY56683.1"/>
    </source>
</evidence>
<evidence type="ECO:0000313" key="2">
    <source>
        <dbReference type="Proteomes" id="UP001054945"/>
    </source>
</evidence>
<sequence length="79" mass="9407">MHRPSFLGKRGSLSFFYPVHPRLMPTPNDAVDEIHDWGFGRGLTLLCNGRFYHSWRKRRLERGAFIRRSSMDKVFLRID</sequence>
<keyword evidence="2" id="KW-1185">Reference proteome</keyword>
<gene>
    <name evidence="1" type="ORF">CEXT_118401</name>
</gene>